<evidence type="ECO:0000313" key="11">
    <source>
        <dbReference type="EMBL" id="MCJ2541639.1"/>
    </source>
</evidence>
<keyword evidence="4 9" id="KW-0547">Nucleotide-binding</keyword>
<keyword evidence="7 9" id="KW-0902">Two-component regulatory system</keyword>
<evidence type="ECO:0000256" key="7">
    <source>
        <dbReference type="ARBA" id="ARBA00023012"/>
    </source>
</evidence>
<keyword evidence="5 9" id="KW-0418">Kinase</keyword>
<evidence type="ECO:0000256" key="5">
    <source>
        <dbReference type="ARBA" id="ARBA00022777"/>
    </source>
</evidence>
<dbReference type="InterPro" id="IPR003594">
    <property type="entry name" value="HATPase_dom"/>
</dbReference>
<dbReference type="InterPro" id="IPR036097">
    <property type="entry name" value="HisK_dim/P_sf"/>
</dbReference>
<keyword evidence="2 9" id="KW-0597">Phosphoprotein</keyword>
<dbReference type="Pfam" id="PF00512">
    <property type="entry name" value="HisKA"/>
    <property type="match status" value="1"/>
</dbReference>
<dbReference type="PANTHER" id="PTHR43547:SF2">
    <property type="entry name" value="HYBRID SIGNAL TRANSDUCTION HISTIDINE KINASE C"/>
    <property type="match status" value="1"/>
</dbReference>
<dbReference type="Gene3D" id="1.10.287.130">
    <property type="match status" value="1"/>
</dbReference>
<dbReference type="Gene3D" id="3.30.565.10">
    <property type="entry name" value="Histidine kinase-like ATPase, C-terminal domain"/>
    <property type="match status" value="1"/>
</dbReference>
<dbReference type="SUPFAM" id="SSF55874">
    <property type="entry name" value="ATPase domain of HSP90 chaperone/DNA topoisomerase II/histidine kinase"/>
    <property type="match status" value="1"/>
</dbReference>
<dbReference type="RefSeq" id="WP_244348759.1">
    <property type="nucleotide sequence ID" value="NZ_JAFIRA010000002.1"/>
</dbReference>
<dbReference type="CDD" id="cd00082">
    <property type="entry name" value="HisKA"/>
    <property type="match status" value="1"/>
</dbReference>
<proteinExistence type="inferred from homology"/>
<dbReference type="SMART" id="SM00387">
    <property type="entry name" value="HATPase_c"/>
    <property type="match status" value="1"/>
</dbReference>
<evidence type="ECO:0000256" key="2">
    <source>
        <dbReference type="ARBA" id="ARBA00022553"/>
    </source>
</evidence>
<dbReference type="NCBIfam" id="NF006800">
    <property type="entry name" value="PRK09303.1"/>
    <property type="match status" value="1"/>
</dbReference>
<keyword evidence="3 9" id="KW-0808">Transferase</keyword>
<dbReference type="SMART" id="SM00388">
    <property type="entry name" value="HisKA"/>
    <property type="match status" value="1"/>
</dbReference>
<name>A0ABT0C7C9_THEVL</name>
<evidence type="ECO:0000256" key="9">
    <source>
        <dbReference type="HAMAP-Rule" id="MF_01837"/>
    </source>
</evidence>
<dbReference type="Pfam" id="PF02518">
    <property type="entry name" value="HATPase_c"/>
    <property type="match status" value="1"/>
</dbReference>
<dbReference type="InterPro" id="IPR011649">
    <property type="entry name" value="KaiB_domain"/>
</dbReference>
<keyword evidence="6 9" id="KW-0067">ATP-binding</keyword>
<dbReference type="Gene3D" id="3.40.30.10">
    <property type="entry name" value="Glutaredoxin"/>
    <property type="match status" value="1"/>
</dbReference>
<keyword evidence="8 9" id="KW-0090">Biological rhythms</keyword>
<evidence type="ECO:0000256" key="6">
    <source>
        <dbReference type="ARBA" id="ARBA00022840"/>
    </source>
</evidence>
<accession>A0ABT0C7C9</accession>
<evidence type="ECO:0000256" key="8">
    <source>
        <dbReference type="ARBA" id="ARBA00023108"/>
    </source>
</evidence>
<dbReference type="PANTHER" id="PTHR43547">
    <property type="entry name" value="TWO-COMPONENT HISTIDINE KINASE"/>
    <property type="match status" value="1"/>
</dbReference>
<dbReference type="GO" id="GO:0016301">
    <property type="term" value="F:kinase activity"/>
    <property type="evidence" value="ECO:0007669"/>
    <property type="project" value="UniProtKB-KW"/>
</dbReference>
<dbReference type="SUPFAM" id="SSF47384">
    <property type="entry name" value="Homodimeric domain of signal transducing histidine kinase"/>
    <property type="match status" value="1"/>
</dbReference>
<dbReference type="EC" id="2.7.13.3" evidence="9"/>
<evidence type="ECO:0000259" key="10">
    <source>
        <dbReference type="PROSITE" id="PS50109"/>
    </source>
</evidence>
<sequence length="375" mass="42077">MQTSSLDRTSTRSGLRLLLFAKSRASIAELAEQLRQHIQGLAGQYPAKLEVVLLEDHPYLAEHYKLVVTPALVKAEPLPAQVLAGEDLSTQLEVWWPRWQGQAALASNQEDAGQDPTPPPTTEALLQMSEEVFLLRQERAQLREQLHFKDRILAMLVHDLRSPLTATALAVETLQQGREGSLDKELEQQLFDHARQQLRKMDGMITDILESARGTTSELTIRAVETQLPSLCQSVIEELWPRIRGKQLQFQSDIPTDLPSVQVDGDKIRQVLFNLLDNAIKYTPAGGSIRLNVLHRTSQKVQVTVSDTGPGIPAADQENIFFDLVRLSRDQQQEGYGIGLSLCRRIVRAHYGQIWVESTPGKGSSFHFTLPVYRV</sequence>
<comment type="function">
    <text evidence="9">Member of the two-component regulatory system SasA/RpaA involved in genome-wide circadian gene expression. One of several clock output pathways. Participates in the Kai clock protein complex, the main circadian regulator in cyanobacteria, via its interaction with KaiC. KaiC enhances the autophosphorylation activity of SasA, which then transfers its phosphate group to RpaA to activate it. In addition to its output function, recruits fold-shifted KaiB (KaiB(fs)) to KaiC to cooperatively form the KaiB(6):KaiC(6) complex (independent of SasA kinase activity). Required for robustness of the circadian rhythm of gene expression and is involved in clock output, also required for adaptation to light/dark cycles.</text>
</comment>
<protein>
    <recommendedName>
        <fullName evidence="9">Adaptive-response sensory-kinase SasA</fullName>
        <ecNumber evidence="9">2.7.13.3</ecNumber>
    </recommendedName>
    <alternativeName>
        <fullName evidence="9">Sensor histidine kinase SasA</fullName>
    </alternativeName>
</protein>
<dbReference type="Pfam" id="PF07689">
    <property type="entry name" value="KaiB"/>
    <property type="match status" value="1"/>
</dbReference>
<comment type="catalytic activity">
    <reaction evidence="1 9">
        <text>ATP + protein L-histidine = ADP + protein N-phospho-L-histidine.</text>
        <dbReference type="EC" id="2.7.13.3"/>
    </reaction>
</comment>
<dbReference type="InterPro" id="IPR023527">
    <property type="entry name" value="Kinase_SasA"/>
</dbReference>
<dbReference type="InterPro" id="IPR036249">
    <property type="entry name" value="Thioredoxin-like_sf"/>
</dbReference>
<dbReference type="HAMAP" id="MF_01837">
    <property type="entry name" value="Kinase_SasA"/>
    <property type="match status" value="1"/>
</dbReference>
<dbReference type="InterPro" id="IPR003661">
    <property type="entry name" value="HisK_dim/P_dom"/>
</dbReference>
<comment type="domain">
    <text evidence="9">The N-terminus interacts with KaiC, while the C-terminal histidine kinase domain autophosphorylates and is probably responsible for self-oligomerization. The N-terminal domain stimulates the C-terminus to autophosphorylate.</text>
</comment>
<evidence type="ECO:0000256" key="4">
    <source>
        <dbReference type="ARBA" id="ARBA00022741"/>
    </source>
</evidence>
<comment type="subunit">
    <text evidence="9">Homooligomerizes. Interacts with KaiC. Participates in the KaiABC clock complex, whose core is composed of a KaiC homohexamer, 6 KaiB and up to 6 KaiA dimers. SasA and KaiB(fs) compete to bind to KaiC.</text>
</comment>
<feature type="domain" description="Histidine kinase" evidence="10">
    <location>
        <begin position="155"/>
        <end position="374"/>
    </location>
</feature>
<dbReference type="InterPro" id="IPR004358">
    <property type="entry name" value="Sig_transdc_His_kin-like_C"/>
</dbReference>
<comment type="caution">
    <text evidence="11">The sequence shown here is derived from an EMBL/GenBank/DDBJ whole genome shotgun (WGS) entry which is preliminary data.</text>
</comment>
<dbReference type="SMART" id="SM01248">
    <property type="entry name" value="KaiB"/>
    <property type="match status" value="1"/>
</dbReference>
<dbReference type="PRINTS" id="PR00344">
    <property type="entry name" value="BCTRLSENSOR"/>
</dbReference>
<dbReference type="Proteomes" id="UP000830835">
    <property type="component" value="Unassembled WGS sequence"/>
</dbReference>
<evidence type="ECO:0000256" key="3">
    <source>
        <dbReference type="ARBA" id="ARBA00022679"/>
    </source>
</evidence>
<dbReference type="PROSITE" id="PS50109">
    <property type="entry name" value="HIS_KIN"/>
    <property type="match status" value="1"/>
</dbReference>
<dbReference type="SUPFAM" id="SSF52833">
    <property type="entry name" value="Thioredoxin-like"/>
    <property type="match status" value="1"/>
</dbReference>
<dbReference type="InterPro" id="IPR036890">
    <property type="entry name" value="HATPase_C_sf"/>
</dbReference>
<gene>
    <name evidence="9" type="primary">sasA</name>
    <name evidence="11" type="ORF">JX360_01755</name>
</gene>
<organism evidence="11 12">
    <name type="scientific">Thermostichus vulcanus str. 'Rupite'</name>
    <dbReference type="NCBI Taxonomy" id="2813851"/>
    <lineage>
        <taxon>Bacteria</taxon>
        <taxon>Bacillati</taxon>
        <taxon>Cyanobacteriota</taxon>
        <taxon>Cyanophyceae</taxon>
        <taxon>Thermostichales</taxon>
        <taxon>Thermostichaceae</taxon>
        <taxon>Thermostichus</taxon>
    </lineage>
</organism>
<feature type="modified residue" description="Phosphohistidine; by autocatalysis" evidence="9">
    <location>
        <position position="158"/>
    </location>
</feature>
<keyword evidence="12" id="KW-1185">Reference proteome</keyword>
<dbReference type="EMBL" id="JAFIRA010000002">
    <property type="protein sequence ID" value="MCJ2541639.1"/>
    <property type="molecule type" value="Genomic_DNA"/>
</dbReference>
<evidence type="ECO:0000256" key="1">
    <source>
        <dbReference type="ARBA" id="ARBA00000085"/>
    </source>
</evidence>
<evidence type="ECO:0000313" key="12">
    <source>
        <dbReference type="Proteomes" id="UP000830835"/>
    </source>
</evidence>
<dbReference type="InterPro" id="IPR005467">
    <property type="entry name" value="His_kinase_dom"/>
</dbReference>
<reference evidence="11" key="1">
    <citation type="submission" date="2021-02" db="EMBL/GenBank/DDBJ databases">
        <title>The CRISPR/cas machinery reduction and long-range gene transfer in the hot spring cyanobacterium Synechococcus.</title>
        <authorList>
            <person name="Dvorak P."/>
            <person name="Jahodarova E."/>
            <person name="Hasler P."/>
            <person name="Poulickova A."/>
        </authorList>
    </citation>
    <scope>NUCLEOTIDE SEQUENCE</scope>
    <source>
        <strain evidence="11">Rupite</strain>
    </source>
</reference>